<name>A0A4W5JY51_9TELE</name>
<feature type="repeat" description="TPR" evidence="2">
    <location>
        <begin position="29"/>
        <end position="62"/>
    </location>
</feature>
<dbReference type="STRING" id="62062.ENSHHUP00000003090"/>
<reference evidence="3" key="3">
    <citation type="submission" date="2025-09" db="UniProtKB">
        <authorList>
            <consortium name="Ensembl"/>
        </authorList>
    </citation>
    <scope>IDENTIFICATION</scope>
</reference>
<sequence length="78" mass="8772">MADIYLNHRKEKRLYASCYRELVEKLPSPYTCLILGDAYANIQEPEKAIEIYEQTLKKKPKDEALACKIGGLPSGAAV</sequence>
<dbReference type="GeneTree" id="ENSGT00390000005979"/>
<dbReference type="GO" id="GO:0005929">
    <property type="term" value="C:cilium"/>
    <property type="evidence" value="ECO:0007669"/>
    <property type="project" value="GOC"/>
</dbReference>
<evidence type="ECO:0000256" key="1">
    <source>
        <dbReference type="ARBA" id="ARBA00010935"/>
    </source>
</evidence>
<dbReference type="PANTHER" id="PTHR14699">
    <property type="entry name" value="STI2 PROTEIN-RELATED"/>
    <property type="match status" value="1"/>
</dbReference>
<keyword evidence="2" id="KW-0802">TPR repeat</keyword>
<dbReference type="InterPro" id="IPR019734">
    <property type="entry name" value="TPR_rpt"/>
</dbReference>
<organism evidence="3 4">
    <name type="scientific">Hucho hucho</name>
    <name type="common">huchen</name>
    <dbReference type="NCBI Taxonomy" id="62062"/>
    <lineage>
        <taxon>Eukaryota</taxon>
        <taxon>Metazoa</taxon>
        <taxon>Chordata</taxon>
        <taxon>Craniata</taxon>
        <taxon>Vertebrata</taxon>
        <taxon>Euteleostomi</taxon>
        <taxon>Actinopterygii</taxon>
        <taxon>Neopterygii</taxon>
        <taxon>Teleostei</taxon>
        <taxon>Protacanthopterygii</taxon>
        <taxon>Salmoniformes</taxon>
        <taxon>Salmonidae</taxon>
        <taxon>Salmoninae</taxon>
        <taxon>Hucho</taxon>
    </lineage>
</organism>
<protein>
    <submittedName>
        <fullName evidence="3">Uncharacterized protein</fullName>
    </submittedName>
</protein>
<reference evidence="3" key="2">
    <citation type="submission" date="2025-08" db="UniProtKB">
        <authorList>
            <consortium name="Ensembl"/>
        </authorList>
    </citation>
    <scope>IDENTIFICATION</scope>
</reference>
<dbReference type="PROSITE" id="PS50005">
    <property type="entry name" value="TPR"/>
    <property type="match status" value="1"/>
</dbReference>
<dbReference type="SUPFAM" id="SSF48452">
    <property type="entry name" value="TPR-like"/>
    <property type="match status" value="1"/>
</dbReference>
<dbReference type="Gene3D" id="1.25.40.10">
    <property type="entry name" value="Tetratricopeptide repeat domain"/>
    <property type="match status" value="1"/>
</dbReference>
<proteinExistence type="inferred from homology"/>
<dbReference type="Ensembl" id="ENSHHUT00000003198.1">
    <property type="protein sequence ID" value="ENSHHUP00000003090.1"/>
    <property type="gene ID" value="ENSHHUG00000001956.1"/>
</dbReference>
<comment type="similarity">
    <text evidence="1">Belongs to the TTC21 family.</text>
</comment>
<dbReference type="GO" id="GO:0061512">
    <property type="term" value="P:protein localization to cilium"/>
    <property type="evidence" value="ECO:0007669"/>
    <property type="project" value="TreeGrafter"/>
</dbReference>
<evidence type="ECO:0000256" key="2">
    <source>
        <dbReference type="PROSITE-ProRule" id="PRU00339"/>
    </source>
</evidence>
<dbReference type="InterPro" id="IPR011990">
    <property type="entry name" value="TPR-like_helical_dom_sf"/>
</dbReference>
<reference evidence="4" key="1">
    <citation type="submission" date="2018-06" db="EMBL/GenBank/DDBJ databases">
        <title>Genome assembly of Danube salmon.</title>
        <authorList>
            <person name="Macqueen D.J."/>
            <person name="Gundappa M.K."/>
        </authorList>
    </citation>
    <scope>NUCLEOTIDE SEQUENCE [LARGE SCALE GENOMIC DNA]</scope>
</reference>
<evidence type="ECO:0000313" key="3">
    <source>
        <dbReference type="Ensembl" id="ENSHHUP00000003090.1"/>
    </source>
</evidence>
<dbReference type="Pfam" id="PF25058">
    <property type="entry name" value="ARM_TT21"/>
    <property type="match status" value="1"/>
</dbReference>
<dbReference type="Proteomes" id="UP000314982">
    <property type="component" value="Unassembled WGS sequence"/>
</dbReference>
<dbReference type="GO" id="GO:0030991">
    <property type="term" value="C:intraciliary transport particle A"/>
    <property type="evidence" value="ECO:0007669"/>
    <property type="project" value="TreeGrafter"/>
</dbReference>
<dbReference type="GO" id="GO:0035721">
    <property type="term" value="P:intraciliary retrograde transport"/>
    <property type="evidence" value="ECO:0007669"/>
    <property type="project" value="TreeGrafter"/>
</dbReference>
<dbReference type="InterPro" id="IPR040364">
    <property type="entry name" value="TTC21A/TTC21B"/>
</dbReference>
<dbReference type="PANTHER" id="PTHR14699:SF0">
    <property type="entry name" value="TETRATRICOPEPTIDE REPEAT PROTEIN 21 HOMOLOG"/>
    <property type="match status" value="1"/>
</dbReference>
<dbReference type="AlphaFoldDB" id="A0A4W5JY51"/>
<accession>A0A4W5JY51</accession>
<keyword evidence="4" id="KW-1185">Reference proteome</keyword>
<evidence type="ECO:0000313" key="4">
    <source>
        <dbReference type="Proteomes" id="UP000314982"/>
    </source>
</evidence>